<keyword evidence="2" id="KW-0560">Oxidoreductase</keyword>
<reference evidence="3" key="1">
    <citation type="submission" date="2021-02" db="EMBL/GenBank/DDBJ databases">
        <authorList>
            <person name="Dougan E. K."/>
            <person name="Rhodes N."/>
            <person name="Thang M."/>
            <person name="Chan C."/>
        </authorList>
    </citation>
    <scope>NUCLEOTIDE SEQUENCE</scope>
</reference>
<dbReference type="Proteomes" id="UP000626109">
    <property type="component" value="Unassembled WGS sequence"/>
</dbReference>
<evidence type="ECO:0000313" key="3">
    <source>
        <dbReference type="EMBL" id="CAE8730714.1"/>
    </source>
</evidence>
<accession>A0A813LJP1</accession>
<proteinExistence type="inferred from homology"/>
<dbReference type="GO" id="GO:0016491">
    <property type="term" value="F:oxidoreductase activity"/>
    <property type="evidence" value="ECO:0007669"/>
    <property type="project" value="UniProtKB-KW"/>
</dbReference>
<evidence type="ECO:0000313" key="4">
    <source>
        <dbReference type="Proteomes" id="UP000626109"/>
    </source>
</evidence>
<evidence type="ECO:0000256" key="2">
    <source>
        <dbReference type="ARBA" id="ARBA00023002"/>
    </source>
</evidence>
<dbReference type="SUPFAM" id="SSF89733">
    <property type="entry name" value="L-sulfolactate dehydrogenase-like"/>
    <property type="match status" value="1"/>
</dbReference>
<name>A0A813LJP1_POLGL</name>
<gene>
    <name evidence="3" type="ORF">PGLA2088_LOCUS45814</name>
</gene>
<sequence length="87" mass="8887">ALEADMLSLVFTNSSPALPPFGGAKALLGASPFAAGAPSGCAHPLVLDMSTTVIARGKLRLMSQRGELIPPGVGLDQEGRPTRDGME</sequence>
<dbReference type="Gene3D" id="3.30.1370.60">
    <property type="entry name" value="Hypothetical oxidoreductase yiak, domain 2"/>
    <property type="match status" value="1"/>
</dbReference>
<comment type="similarity">
    <text evidence="1">Belongs to the LDH2/MDH2 oxidoreductase family.</text>
</comment>
<feature type="non-terminal residue" evidence="3">
    <location>
        <position position="87"/>
    </location>
</feature>
<organism evidence="3 4">
    <name type="scientific">Polarella glacialis</name>
    <name type="common">Dinoflagellate</name>
    <dbReference type="NCBI Taxonomy" id="89957"/>
    <lineage>
        <taxon>Eukaryota</taxon>
        <taxon>Sar</taxon>
        <taxon>Alveolata</taxon>
        <taxon>Dinophyceae</taxon>
        <taxon>Suessiales</taxon>
        <taxon>Suessiaceae</taxon>
        <taxon>Polarella</taxon>
    </lineage>
</organism>
<dbReference type="AlphaFoldDB" id="A0A813LJP1"/>
<protein>
    <submittedName>
        <fullName evidence="3">Uncharacterized protein</fullName>
    </submittedName>
</protein>
<dbReference type="EMBL" id="CAJNNW010035890">
    <property type="protein sequence ID" value="CAE8730714.1"/>
    <property type="molecule type" value="Genomic_DNA"/>
</dbReference>
<feature type="non-terminal residue" evidence="3">
    <location>
        <position position="1"/>
    </location>
</feature>
<evidence type="ECO:0000256" key="1">
    <source>
        <dbReference type="ARBA" id="ARBA00006056"/>
    </source>
</evidence>
<dbReference type="InterPro" id="IPR003767">
    <property type="entry name" value="Malate/L-lactate_DH-like"/>
</dbReference>
<dbReference type="PANTHER" id="PTHR11091">
    <property type="entry name" value="OXIDOREDUCTASE-RELATED"/>
    <property type="match status" value="1"/>
</dbReference>
<dbReference type="PANTHER" id="PTHR11091:SF0">
    <property type="entry name" value="MALATE DEHYDROGENASE"/>
    <property type="match status" value="1"/>
</dbReference>
<dbReference type="InterPro" id="IPR036111">
    <property type="entry name" value="Mal/L-sulfo/L-lacto_DH-like_sf"/>
</dbReference>
<dbReference type="Pfam" id="PF02615">
    <property type="entry name" value="Ldh_2"/>
    <property type="match status" value="1"/>
</dbReference>
<comment type="caution">
    <text evidence="3">The sequence shown here is derived from an EMBL/GenBank/DDBJ whole genome shotgun (WGS) entry which is preliminary data.</text>
</comment>
<dbReference type="InterPro" id="IPR043143">
    <property type="entry name" value="Mal/L-sulf/L-lact_DH-like_NADP"/>
</dbReference>